<dbReference type="AlphaFoldDB" id="A0A6A5YW65"/>
<name>A0A6A5YW65_9PLEO</name>
<organism evidence="1 2">
    <name type="scientific">Lophiotrema nucula</name>
    <dbReference type="NCBI Taxonomy" id="690887"/>
    <lineage>
        <taxon>Eukaryota</taxon>
        <taxon>Fungi</taxon>
        <taxon>Dikarya</taxon>
        <taxon>Ascomycota</taxon>
        <taxon>Pezizomycotina</taxon>
        <taxon>Dothideomycetes</taxon>
        <taxon>Pleosporomycetidae</taxon>
        <taxon>Pleosporales</taxon>
        <taxon>Lophiotremataceae</taxon>
        <taxon>Lophiotrema</taxon>
    </lineage>
</organism>
<dbReference type="Proteomes" id="UP000799770">
    <property type="component" value="Unassembled WGS sequence"/>
</dbReference>
<gene>
    <name evidence="1" type="ORF">BDV96DRAFT_582877</name>
</gene>
<reference evidence="1" key="1">
    <citation type="journal article" date="2020" name="Stud. Mycol.">
        <title>101 Dothideomycetes genomes: a test case for predicting lifestyles and emergence of pathogens.</title>
        <authorList>
            <person name="Haridas S."/>
            <person name="Albert R."/>
            <person name="Binder M."/>
            <person name="Bloem J."/>
            <person name="Labutti K."/>
            <person name="Salamov A."/>
            <person name="Andreopoulos B."/>
            <person name="Baker S."/>
            <person name="Barry K."/>
            <person name="Bills G."/>
            <person name="Bluhm B."/>
            <person name="Cannon C."/>
            <person name="Castanera R."/>
            <person name="Culley D."/>
            <person name="Daum C."/>
            <person name="Ezra D."/>
            <person name="Gonzalez J."/>
            <person name="Henrissat B."/>
            <person name="Kuo A."/>
            <person name="Liang C."/>
            <person name="Lipzen A."/>
            <person name="Lutzoni F."/>
            <person name="Magnuson J."/>
            <person name="Mondo S."/>
            <person name="Nolan M."/>
            <person name="Ohm R."/>
            <person name="Pangilinan J."/>
            <person name="Park H.-J."/>
            <person name="Ramirez L."/>
            <person name="Alfaro M."/>
            <person name="Sun H."/>
            <person name="Tritt A."/>
            <person name="Yoshinaga Y."/>
            <person name="Zwiers L.-H."/>
            <person name="Turgeon B."/>
            <person name="Goodwin S."/>
            <person name="Spatafora J."/>
            <person name="Crous P."/>
            <person name="Grigoriev I."/>
        </authorList>
    </citation>
    <scope>NUCLEOTIDE SEQUENCE</scope>
    <source>
        <strain evidence="1">CBS 627.86</strain>
    </source>
</reference>
<evidence type="ECO:0000313" key="2">
    <source>
        <dbReference type="Proteomes" id="UP000799770"/>
    </source>
</evidence>
<proteinExistence type="predicted"/>
<protein>
    <submittedName>
        <fullName evidence="1">Uncharacterized protein</fullName>
    </submittedName>
</protein>
<dbReference type="EMBL" id="ML977335">
    <property type="protein sequence ID" value="KAF2111320.1"/>
    <property type="molecule type" value="Genomic_DNA"/>
</dbReference>
<keyword evidence="2" id="KW-1185">Reference proteome</keyword>
<sequence>MLATFLTIPAELRLKIYSYLLPSTELGLPKSSSESLRLTCHLLQDEIEHEVIKDIAAWSRSLIGTSLDLLHPGPIHAGAIPPRMAIIHDSIYTTGLHKPSELSLQIRIEGRFSKGPRIDDTLTAELLREMPSPIKTLNITFDPTETISDFQTEVQNFVYQVCRCFTDNRPCNDITRRYEWQPTTLFGGPSRVILDWSQDPSLGTPQCPRIWKYCLLDWYTQQGAYWRYVVNEAQIGVGMIVQRKKPKDLDGISEARAIFSDS</sequence>
<dbReference type="OrthoDB" id="3801372at2759"/>
<evidence type="ECO:0000313" key="1">
    <source>
        <dbReference type="EMBL" id="KAF2111320.1"/>
    </source>
</evidence>
<accession>A0A6A5YW65</accession>